<evidence type="ECO:0000256" key="5">
    <source>
        <dbReference type="ARBA" id="ARBA00022989"/>
    </source>
</evidence>
<dbReference type="RefSeq" id="WP_136642391.1">
    <property type="nucleotide sequence ID" value="NZ_QYRT01000020.1"/>
</dbReference>
<dbReference type="OrthoDB" id="57886at2"/>
<evidence type="ECO:0000256" key="9">
    <source>
        <dbReference type="ARBA" id="ARBA00023201"/>
    </source>
</evidence>
<feature type="transmembrane region" description="Helical" evidence="10">
    <location>
        <begin position="32"/>
        <end position="50"/>
    </location>
</feature>
<evidence type="ECO:0000256" key="1">
    <source>
        <dbReference type="ARBA" id="ARBA00004651"/>
    </source>
</evidence>
<feature type="transmembrane region" description="Helical" evidence="10">
    <location>
        <begin position="155"/>
        <end position="176"/>
    </location>
</feature>
<dbReference type="Gene3D" id="6.10.140.1330">
    <property type="match status" value="1"/>
</dbReference>
<keyword evidence="8 10" id="KW-0472">Membrane</keyword>
<dbReference type="GO" id="GO:0051453">
    <property type="term" value="P:regulation of intracellular pH"/>
    <property type="evidence" value="ECO:0007669"/>
    <property type="project" value="TreeGrafter"/>
</dbReference>
<feature type="transmembrane region" description="Helical" evidence="10">
    <location>
        <begin position="115"/>
        <end position="134"/>
    </location>
</feature>
<proteinExistence type="predicted"/>
<dbReference type="GO" id="GO:0015386">
    <property type="term" value="F:potassium:proton antiporter activity"/>
    <property type="evidence" value="ECO:0007669"/>
    <property type="project" value="TreeGrafter"/>
</dbReference>
<feature type="transmembrane region" description="Helical" evidence="10">
    <location>
        <begin position="304"/>
        <end position="330"/>
    </location>
</feature>
<dbReference type="GO" id="GO:0098719">
    <property type="term" value="P:sodium ion import across plasma membrane"/>
    <property type="evidence" value="ECO:0007669"/>
    <property type="project" value="TreeGrafter"/>
</dbReference>
<comment type="subcellular location">
    <subcellularLocation>
        <location evidence="1">Cell membrane</location>
        <topology evidence="1">Multi-pass membrane protein</topology>
    </subcellularLocation>
</comment>
<keyword evidence="13" id="KW-1185">Reference proteome</keyword>
<feature type="domain" description="Cation/H+ exchanger transmembrane" evidence="11">
    <location>
        <begin position="16"/>
        <end position="339"/>
    </location>
</feature>
<dbReference type="PANTHER" id="PTHR10110:SF86">
    <property type="entry name" value="SODIUM_HYDROGEN EXCHANGER 7"/>
    <property type="match status" value="1"/>
</dbReference>
<dbReference type="Pfam" id="PF00999">
    <property type="entry name" value="Na_H_Exchanger"/>
    <property type="match status" value="2"/>
</dbReference>
<dbReference type="AlphaFoldDB" id="A0A4T2C053"/>
<evidence type="ECO:0000313" key="12">
    <source>
        <dbReference type="EMBL" id="TIH35288.1"/>
    </source>
</evidence>
<protein>
    <submittedName>
        <fullName evidence="12">Sodium:proton antiporter</fullName>
    </submittedName>
</protein>
<evidence type="ECO:0000256" key="8">
    <source>
        <dbReference type="ARBA" id="ARBA00023136"/>
    </source>
</evidence>
<dbReference type="GO" id="GO:0015385">
    <property type="term" value="F:sodium:proton antiporter activity"/>
    <property type="evidence" value="ECO:0007669"/>
    <property type="project" value="InterPro"/>
</dbReference>
<feature type="transmembrane region" description="Helical" evidence="10">
    <location>
        <begin position="458"/>
        <end position="476"/>
    </location>
</feature>
<feature type="transmembrane region" description="Helical" evidence="10">
    <location>
        <begin position="270"/>
        <end position="292"/>
    </location>
</feature>
<name>A0A4T2C053_9MICO</name>
<keyword evidence="9" id="KW-0739">Sodium transport</keyword>
<accession>A0A4T2C053</accession>
<reference evidence="12 13" key="1">
    <citation type="journal article" date="2019" name="Microorganisms">
        <title>Systematic Affiliation and Genome Analysis of Subtercola vilae DB165(T) with Particular Emphasis on Cold Adaptation of an Isolate from a High-Altitude Cold Volcano Lake.</title>
        <authorList>
            <person name="Villalobos A.S."/>
            <person name="Wiese J."/>
            <person name="Imhoff J.F."/>
            <person name="Dorador C."/>
            <person name="Keller A."/>
            <person name="Hentschel U."/>
        </authorList>
    </citation>
    <scope>NUCLEOTIDE SEQUENCE [LARGE SCALE GENOMIC DNA]</scope>
    <source>
        <strain evidence="12 13">DB165</strain>
    </source>
</reference>
<evidence type="ECO:0000256" key="4">
    <source>
        <dbReference type="ARBA" id="ARBA00022692"/>
    </source>
</evidence>
<dbReference type="EMBL" id="QYRT01000020">
    <property type="protein sequence ID" value="TIH35288.1"/>
    <property type="molecule type" value="Genomic_DNA"/>
</dbReference>
<keyword evidence="3" id="KW-1003">Cell membrane</keyword>
<feature type="transmembrane region" description="Helical" evidence="10">
    <location>
        <begin position="6"/>
        <end position="25"/>
    </location>
</feature>
<keyword evidence="4 10" id="KW-0812">Transmembrane</keyword>
<dbReference type="GO" id="GO:0005886">
    <property type="term" value="C:plasma membrane"/>
    <property type="evidence" value="ECO:0007669"/>
    <property type="project" value="UniProtKB-SubCell"/>
</dbReference>
<keyword evidence="5 10" id="KW-1133">Transmembrane helix</keyword>
<evidence type="ECO:0000256" key="10">
    <source>
        <dbReference type="SAM" id="Phobius"/>
    </source>
</evidence>
<feature type="transmembrane region" description="Helical" evidence="10">
    <location>
        <begin position="488"/>
        <end position="508"/>
    </location>
</feature>
<evidence type="ECO:0000256" key="7">
    <source>
        <dbReference type="ARBA" id="ARBA00023065"/>
    </source>
</evidence>
<dbReference type="Proteomes" id="UP000306192">
    <property type="component" value="Unassembled WGS sequence"/>
</dbReference>
<keyword evidence="6" id="KW-0915">Sodium</keyword>
<dbReference type="InterPro" id="IPR006153">
    <property type="entry name" value="Cation/H_exchanger_TM"/>
</dbReference>
<dbReference type="InterPro" id="IPR018422">
    <property type="entry name" value="Cation/H_exchanger_CPA1"/>
</dbReference>
<evidence type="ECO:0000256" key="2">
    <source>
        <dbReference type="ARBA" id="ARBA00022448"/>
    </source>
</evidence>
<organism evidence="12 13">
    <name type="scientific">Subtercola vilae</name>
    <dbReference type="NCBI Taxonomy" id="2056433"/>
    <lineage>
        <taxon>Bacteria</taxon>
        <taxon>Bacillati</taxon>
        <taxon>Actinomycetota</taxon>
        <taxon>Actinomycetes</taxon>
        <taxon>Micrococcales</taxon>
        <taxon>Microbacteriaceae</taxon>
        <taxon>Subtercola</taxon>
    </lineage>
</organism>
<feature type="transmembrane region" description="Helical" evidence="10">
    <location>
        <begin position="182"/>
        <end position="209"/>
    </location>
</feature>
<keyword evidence="2" id="KW-0813">Transport</keyword>
<dbReference type="PANTHER" id="PTHR10110">
    <property type="entry name" value="SODIUM/HYDROGEN EXCHANGER"/>
    <property type="match status" value="1"/>
</dbReference>
<comment type="caution">
    <text evidence="12">The sequence shown here is derived from an EMBL/GenBank/DDBJ whole genome shotgun (WGS) entry which is preliminary data.</text>
</comment>
<sequence>MESTELVTLVVIGVVLVIGVVSFFASRIGVAAPLALTVVGVGVGAVPAIPHFEVEPSLVLTVILPPLLYAAARQVPFVDFRRNLRVIGFLAIVLVVVSAVLVGVLVHLLWMTVPLALAIALGAVVAPPDAVAATSLGKRLGLPPRIVTILEGEGLVNDATALVLLSTMLAIVTTTVASPSGWMITITFIWAVVGAVLIGGILGAVAVALRRRITDPVLDAAISLVIPFVAYLAGEFCHASGVVAVVVAGILVGNQGAYRIRASFRLAESGTWRIVTLLVENAVFLFMGFQLWPIVNAVAGSNELFGTLGVAGLVIVLLIGVRFAAMPPLLSTIRKRYRKRVARADQTKGRFDDVTEEDFQRRAANFRQLGITQSPFRSFTRGVRARFGLVTKKDSSARDRIVAQLAELEKNPPPVPVEIDATARARFSTTFQNFRKRLDQQNNDLTAERDQALGWRDGVVLGLSGMRGVVTVAAVQTIPDGQPMRESLVLIAFAVAIVTLVAQGLLLPPVVRRLRPAKDAPGSERAELYELRKLMKDAGDTAVASAVTAAEASGTPLQEGVLHEVNAQAEMWMGRLEVWANADLSDEANEVVQFQQLRRVQLVAERDALRDAYERGAFSSETIDVLRAALDSEEISLDAVDSRAAEA</sequence>
<evidence type="ECO:0000259" key="11">
    <source>
        <dbReference type="Pfam" id="PF00999"/>
    </source>
</evidence>
<evidence type="ECO:0000256" key="6">
    <source>
        <dbReference type="ARBA" id="ARBA00023053"/>
    </source>
</evidence>
<feature type="domain" description="Cation/H+ exchanger transmembrane" evidence="11">
    <location>
        <begin position="453"/>
        <end position="512"/>
    </location>
</feature>
<evidence type="ECO:0000313" key="13">
    <source>
        <dbReference type="Proteomes" id="UP000306192"/>
    </source>
</evidence>
<gene>
    <name evidence="12" type="ORF">D4765_11275</name>
</gene>
<feature type="transmembrane region" description="Helical" evidence="10">
    <location>
        <begin position="239"/>
        <end position="258"/>
    </location>
</feature>
<evidence type="ECO:0000256" key="3">
    <source>
        <dbReference type="ARBA" id="ARBA00022475"/>
    </source>
</evidence>
<feature type="transmembrane region" description="Helical" evidence="10">
    <location>
        <begin position="84"/>
        <end position="109"/>
    </location>
</feature>
<keyword evidence="7" id="KW-0406">Ion transport</keyword>